<proteinExistence type="predicted"/>
<accession>B0CNL8</accession>
<evidence type="ECO:0000313" key="1">
    <source>
        <dbReference type="EMBL" id="EDR15951.1"/>
    </source>
</evidence>
<dbReference type="GeneID" id="6068798"/>
<organism evidence="2">
    <name type="scientific">Laccaria bicolor (strain S238N-H82 / ATCC MYA-4686)</name>
    <name type="common">Bicoloured deceiver</name>
    <name type="synonym">Laccaria laccata var. bicolor</name>
    <dbReference type="NCBI Taxonomy" id="486041"/>
    <lineage>
        <taxon>Eukaryota</taxon>
        <taxon>Fungi</taxon>
        <taxon>Dikarya</taxon>
        <taxon>Basidiomycota</taxon>
        <taxon>Agaricomycotina</taxon>
        <taxon>Agaricomycetes</taxon>
        <taxon>Agaricomycetidae</taxon>
        <taxon>Agaricales</taxon>
        <taxon>Agaricineae</taxon>
        <taxon>Hydnangiaceae</taxon>
        <taxon>Laccaria</taxon>
    </lineage>
</organism>
<dbReference type="HOGENOM" id="CLU_188559_0_0_1"/>
<reference evidence="1 2" key="1">
    <citation type="journal article" date="2008" name="Nature">
        <title>The genome of Laccaria bicolor provides insights into mycorrhizal symbiosis.</title>
        <authorList>
            <person name="Martin F."/>
            <person name="Aerts A."/>
            <person name="Ahren D."/>
            <person name="Brun A."/>
            <person name="Danchin E.G.J."/>
            <person name="Duchaussoy F."/>
            <person name="Gibon J."/>
            <person name="Kohler A."/>
            <person name="Lindquist E."/>
            <person name="Pereda V."/>
            <person name="Salamov A."/>
            <person name="Shapiro H.J."/>
            <person name="Wuyts J."/>
            <person name="Blaudez D."/>
            <person name="Buee M."/>
            <person name="Brokstein P."/>
            <person name="Canbaeck B."/>
            <person name="Cohen D."/>
            <person name="Courty P.E."/>
            <person name="Coutinho P.M."/>
            <person name="Delaruelle C."/>
            <person name="Detter J.C."/>
            <person name="Deveau A."/>
            <person name="DiFazio S."/>
            <person name="Duplessis S."/>
            <person name="Fraissinet-Tachet L."/>
            <person name="Lucic E."/>
            <person name="Frey-Klett P."/>
            <person name="Fourrey C."/>
            <person name="Feussner I."/>
            <person name="Gay G."/>
            <person name="Grimwood J."/>
            <person name="Hoegger P.J."/>
            <person name="Jain P."/>
            <person name="Kilaru S."/>
            <person name="Labbe J."/>
            <person name="Lin Y.C."/>
            <person name="Legue V."/>
            <person name="Le Tacon F."/>
            <person name="Marmeisse R."/>
            <person name="Melayah D."/>
            <person name="Montanini B."/>
            <person name="Muratet M."/>
            <person name="Nehls U."/>
            <person name="Niculita-Hirzel H."/>
            <person name="Oudot-Le Secq M.P."/>
            <person name="Peter M."/>
            <person name="Quesneville H."/>
            <person name="Rajashekar B."/>
            <person name="Reich M."/>
            <person name="Rouhier N."/>
            <person name="Schmutz J."/>
            <person name="Yin T."/>
            <person name="Chalot M."/>
            <person name="Henrissat B."/>
            <person name="Kuees U."/>
            <person name="Lucas S."/>
            <person name="Van de Peer Y."/>
            <person name="Podila G.K."/>
            <person name="Polle A."/>
            <person name="Pukkila P.J."/>
            <person name="Richardson P.M."/>
            <person name="Rouze P."/>
            <person name="Sanders I.R."/>
            <person name="Stajich J.E."/>
            <person name="Tunlid A."/>
            <person name="Tuskan G."/>
            <person name="Grigoriev I.V."/>
        </authorList>
    </citation>
    <scope>NUCLEOTIDE SEQUENCE [LARGE SCALE GENOMIC DNA]</scope>
    <source>
        <strain evidence="2">S238N-H82 / ATCC MYA-4686</strain>
    </source>
</reference>
<dbReference type="OrthoDB" id="10473324at2759"/>
<protein>
    <submittedName>
        <fullName evidence="1">Predicted protein</fullName>
    </submittedName>
</protein>
<dbReference type="EMBL" id="DS547091">
    <property type="protein sequence ID" value="EDR15951.1"/>
    <property type="molecule type" value="Genomic_DNA"/>
</dbReference>
<sequence>MCRASQEQLPLKPVYESSEEELCSSLSTLHCTCGVQGLLVNPLPQGAKRGGALYPDVAHIADL</sequence>
<evidence type="ECO:0000313" key="2">
    <source>
        <dbReference type="Proteomes" id="UP000001194"/>
    </source>
</evidence>
<name>B0CNL8_LACBS</name>
<keyword evidence="2" id="KW-1185">Reference proteome</keyword>
<gene>
    <name evidence="1" type="ORF">LACBIDRAFT_301462</name>
</gene>
<dbReference type="AlphaFoldDB" id="B0CNL8"/>
<dbReference type="KEGG" id="lbc:LACBIDRAFT_301462"/>
<dbReference type="InParanoid" id="B0CNL8"/>
<dbReference type="Proteomes" id="UP000001194">
    <property type="component" value="Unassembled WGS sequence"/>
</dbReference>
<dbReference type="RefSeq" id="XP_001874159.1">
    <property type="nucleotide sequence ID" value="XM_001874124.1"/>
</dbReference>